<evidence type="ECO:0000313" key="3">
    <source>
        <dbReference type="Proteomes" id="UP001150941"/>
    </source>
</evidence>
<organism evidence="2 3">
    <name type="scientific">Penicillium chermesinum</name>
    <dbReference type="NCBI Taxonomy" id="63820"/>
    <lineage>
        <taxon>Eukaryota</taxon>
        <taxon>Fungi</taxon>
        <taxon>Dikarya</taxon>
        <taxon>Ascomycota</taxon>
        <taxon>Pezizomycotina</taxon>
        <taxon>Eurotiomycetes</taxon>
        <taxon>Eurotiomycetidae</taxon>
        <taxon>Eurotiales</taxon>
        <taxon>Aspergillaceae</taxon>
        <taxon>Penicillium</taxon>
    </lineage>
</organism>
<name>A0A9W9TYT6_9EURO</name>
<gene>
    <name evidence="2" type="ORF">N7468_001607</name>
</gene>
<reference evidence="2" key="1">
    <citation type="submission" date="2022-11" db="EMBL/GenBank/DDBJ databases">
        <authorList>
            <person name="Petersen C."/>
        </authorList>
    </citation>
    <scope>NUCLEOTIDE SEQUENCE</scope>
    <source>
        <strain evidence="2">IBT 19713</strain>
    </source>
</reference>
<dbReference type="RefSeq" id="XP_058334045.1">
    <property type="nucleotide sequence ID" value="XM_058470904.1"/>
</dbReference>
<dbReference type="OrthoDB" id="4476768at2759"/>
<protein>
    <submittedName>
        <fullName evidence="2">Uncharacterized protein</fullName>
    </submittedName>
</protein>
<comment type="caution">
    <text evidence="2">The sequence shown here is derived from an EMBL/GenBank/DDBJ whole genome shotgun (WGS) entry which is preliminary data.</text>
</comment>
<dbReference type="GeneID" id="83198207"/>
<dbReference type="AlphaFoldDB" id="A0A9W9TYT6"/>
<accession>A0A9W9TYT6</accession>
<reference evidence="2" key="2">
    <citation type="journal article" date="2023" name="IMA Fungus">
        <title>Comparative genomic study of the Penicillium genus elucidates a diverse pangenome and 15 lateral gene transfer events.</title>
        <authorList>
            <person name="Petersen C."/>
            <person name="Sorensen T."/>
            <person name="Nielsen M.R."/>
            <person name="Sondergaard T.E."/>
            <person name="Sorensen J.L."/>
            <person name="Fitzpatrick D.A."/>
            <person name="Frisvad J.C."/>
            <person name="Nielsen K.L."/>
        </authorList>
    </citation>
    <scope>NUCLEOTIDE SEQUENCE</scope>
    <source>
        <strain evidence="2">IBT 19713</strain>
    </source>
</reference>
<proteinExistence type="predicted"/>
<feature type="region of interest" description="Disordered" evidence="1">
    <location>
        <begin position="1"/>
        <end position="94"/>
    </location>
</feature>
<evidence type="ECO:0000256" key="1">
    <source>
        <dbReference type="SAM" id="MobiDB-lite"/>
    </source>
</evidence>
<keyword evidence="3" id="KW-1185">Reference proteome</keyword>
<evidence type="ECO:0000313" key="2">
    <source>
        <dbReference type="EMBL" id="KAJ5246624.1"/>
    </source>
</evidence>
<sequence length="94" mass="10038">MPAPKGTQFQAPDGADQQRHLFNSTQDHKTADRQQAAANRTAKKAKRSDESPIQSLAKEMDSTGNPVPDVASTGPTGDGADDIDPFDAMHADFD</sequence>
<dbReference type="Proteomes" id="UP001150941">
    <property type="component" value="Unassembled WGS sequence"/>
</dbReference>
<dbReference type="EMBL" id="JAPQKS010000002">
    <property type="protein sequence ID" value="KAJ5246624.1"/>
    <property type="molecule type" value="Genomic_DNA"/>
</dbReference>